<feature type="compositionally biased region" description="Polar residues" evidence="1">
    <location>
        <begin position="24"/>
        <end position="34"/>
    </location>
</feature>
<dbReference type="Proteomes" id="UP001152888">
    <property type="component" value="Unassembled WGS sequence"/>
</dbReference>
<name>A0A9P0JRR1_ACAOB</name>
<accession>A0A9P0JRR1</accession>
<dbReference type="OrthoDB" id="8035741at2759"/>
<protein>
    <recommendedName>
        <fullName evidence="4">Tantalus-like domain-containing protein</fullName>
    </recommendedName>
</protein>
<evidence type="ECO:0000256" key="1">
    <source>
        <dbReference type="SAM" id="MobiDB-lite"/>
    </source>
</evidence>
<comment type="caution">
    <text evidence="2">The sequence shown here is derived from an EMBL/GenBank/DDBJ whole genome shotgun (WGS) entry which is preliminary data.</text>
</comment>
<evidence type="ECO:0000313" key="3">
    <source>
        <dbReference type="Proteomes" id="UP001152888"/>
    </source>
</evidence>
<evidence type="ECO:0008006" key="4">
    <source>
        <dbReference type="Google" id="ProtNLM"/>
    </source>
</evidence>
<dbReference type="AlphaFoldDB" id="A0A9P0JRR1"/>
<dbReference type="EMBL" id="CAKOFQ010006685">
    <property type="protein sequence ID" value="CAH1959874.1"/>
    <property type="molecule type" value="Genomic_DNA"/>
</dbReference>
<evidence type="ECO:0000313" key="2">
    <source>
        <dbReference type="EMBL" id="CAH1959874.1"/>
    </source>
</evidence>
<keyword evidence="3" id="KW-1185">Reference proteome</keyword>
<reference evidence="2" key="1">
    <citation type="submission" date="2022-03" db="EMBL/GenBank/DDBJ databases">
        <authorList>
            <person name="Sayadi A."/>
        </authorList>
    </citation>
    <scope>NUCLEOTIDE SEQUENCE</scope>
</reference>
<gene>
    <name evidence="2" type="ORF">ACAOBT_LOCUS3426</name>
</gene>
<organism evidence="2 3">
    <name type="scientific">Acanthoscelides obtectus</name>
    <name type="common">Bean weevil</name>
    <name type="synonym">Bruchus obtectus</name>
    <dbReference type="NCBI Taxonomy" id="200917"/>
    <lineage>
        <taxon>Eukaryota</taxon>
        <taxon>Metazoa</taxon>
        <taxon>Ecdysozoa</taxon>
        <taxon>Arthropoda</taxon>
        <taxon>Hexapoda</taxon>
        <taxon>Insecta</taxon>
        <taxon>Pterygota</taxon>
        <taxon>Neoptera</taxon>
        <taxon>Endopterygota</taxon>
        <taxon>Coleoptera</taxon>
        <taxon>Polyphaga</taxon>
        <taxon>Cucujiformia</taxon>
        <taxon>Chrysomeloidea</taxon>
        <taxon>Chrysomelidae</taxon>
        <taxon>Bruchinae</taxon>
        <taxon>Bruchini</taxon>
        <taxon>Acanthoscelides</taxon>
    </lineage>
</organism>
<sequence>MDRVDMSALSINDDSTFPEDAERIQTSPASSGEISTMDVDTISVKSEVKSAIEPRRSSRKKAPKRLVSMENKEKQKKPDPSNEKDIEKIYLNKNIKLTHLSLETIPEEPQNGCVMTKKKFKRRLIFKPNTEIVNVNKMKSKKRCARAKKLCESLRKIKKKLPMNLFLEKLSCLDNDECSQEKGPSIYIQ</sequence>
<feature type="compositionally biased region" description="Basic and acidic residues" evidence="1">
    <location>
        <begin position="46"/>
        <end position="56"/>
    </location>
</feature>
<feature type="region of interest" description="Disordered" evidence="1">
    <location>
        <begin position="1"/>
        <end position="86"/>
    </location>
</feature>
<proteinExistence type="predicted"/>
<feature type="compositionally biased region" description="Basic and acidic residues" evidence="1">
    <location>
        <begin position="70"/>
        <end position="86"/>
    </location>
</feature>